<evidence type="ECO:0000313" key="1">
    <source>
        <dbReference type="EMBL" id="EMC98229.1"/>
    </source>
</evidence>
<keyword evidence="2" id="KW-1185">Reference proteome</keyword>
<dbReference type="KEGG" id="bcom:BAUCODRAFT_417232"/>
<sequence length="242" mass="27284">MAFGVDGGTDETARPSVCGAAVAHYATLQEEFPTGFFDLPAELRNAIFEIAASDIELILVEKHQCHPQAGRTLAVPGLLMASKQTRQEARPVLLRLAKVSALVRDFDFQSLRRDIALLPRSDRRAMMANCGPTLRLHITHCDQTALRALYLWIRRQARCRALGRQKMQETPRLTWSYEVEPAVVRDRFENSRLGMMVGGSSVVSSTLNMLVQLRDVLKEHEQSELDLIVLAFERRKARARTT</sequence>
<dbReference type="RefSeq" id="XP_007674955.1">
    <property type="nucleotide sequence ID" value="XM_007676765.1"/>
</dbReference>
<reference evidence="1 2" key="1">
    <citation type="journal article" date="2012" name="PLoS Pathog.">
        <title>Diverse lifestyles and strategies of plant pathogenesis encoded in the genomes of eighteen Dothideomycetes fungi.</title>
        <authorList>
            <person name="Ohm R.A."/>
            <person name="Feau N."/>
            <person name="Henrissat B."/>
            <person name="Schoch C.L."/>
            <person name="Horwitz B.A."/>
            <person name="Barry K.W."/>
            <person name="Condon B.J."/>
            <person name="Copeland A.C."/>
            <person name="Dhillon B."/>
            <person name="Glaser F."/>
            <person name="Hesse C.N."/>
            <person name="Kosti I."/>
            <person name="LaButti K."/>
            <person name="Lindquist E.A."/>
            <person name="Lucas S."/>
            <person name="Salamov A.A."/>
            <person name="Bradshaw R.E."/>
            <person name="Ciuffetti L."/>
            <person name="Hamelin R.C."/>
            <person name="Kema G.H.J."/>
            <person name="Lawrence C."/>
            <person name="Scott J.A."/>
            <person name="Spatafora J.W."/>
            <person name="Turgeon B.G."/>
            <person name="de Wit P.J.G.M."/>
            <person name="Zhong S."/>
            <person name="Goodwin S.B."/>
            <person name="Grigoriev I.V."/>
        </authorList>
    </citation>
    <scope>NUCLEOTIDE SEQUENCE [LARGE SCALE GENOMIC DNA]</scope>
    <source>
        <strain evidence="1 2">UAMH 10762</strain>
    </source>
</reference>
<accession>M2NG15</accession>
<protein>
    <submittedName>
        <fullName evidence="1">Uncharacterized protein</fullName>
    </submittedName>
</protein>
<evidence type="ECO:0000313" key="2">
    <source>
        <dbReference type="Proteomes" id="UP000011761"/>
    </source>
</evidence>
<organism evidence="1 2">
    <name type="scientific">Baudoinia panamericana (strain UAMH 10762)</name>
    <name type="common">Angels' share fungus</name>
    <name type="synonym">Baudoinia compniacensis (strain UAMH 10762)</name>
    <dbReference type="NCBI Taxonomy" id="717646"/>
    <lineage>
        <taxon>Eukaryota</taxon>
        <taxon>Fungi</taxon>
        <taxon>Dikarya</taxon>
        <taxon>Ascomycota</taxon>
        <taxon>Pezizomycotina</taxon>
        <taxon>Dothideomycetes</taxon>
        <taxon>Dothideomycetidae</taxon>
        <taxon>Mycosphaerellales</taxon>
        <taxon>Teratosphaeriaceae</taxon>
        <taxon>Baudoinia</taxon>
    </lineage>
</organism>
<dbReference type="GeneID" id="19114136"/>
<dbReference type="AlphaFoldDB" id="M2NG15"/>
<name>M2NG15_BAUPA</name>
<dbReference type="EMBL" id="KB445553">
    <property type="protein sequence ID" value="EMC98229.1"/>
    <property type="molecule type" value="Genomic_DNA"/>
</dbReference>
<dbReference type="Proteomes" id="UP000011761">
    <property type="component" value="Unassembled WGS sequence"/>
</dbReference>
<proteinExistence type="predicted"/>
<gene>
    <name evidence="1" type="ORF">BAUCODRAFT_417232</name>
</gene>
<dbReference type="HOGENOM" id="CLU_1147004_0_0_1"/>
<dbReference type="OrthoDB" id="4133832at2759"/>